<dbReference type="EMBL" id="MK494099">
    <property type="protein sequence ID" value="QBP29701.1"/>
    <property type="molecule type" value="Genomic_DNA"/>
</dbReference>
<reference evidence="1 2" key="1">
    <citation type="submission" date="2019-02" db="EMBL/GenBank/DDBJ databases">
        <authorList>
            <person name="Kanzanas C."/>
            <person name="Smith M.A."/>
            <person name="Zack K.M."/>
            <person name="Garlena R.A."/>
            <person name="Russell D.A."/>
            <person name="Pope W.H."/>
            <person name="Jacobs-Sera D."/>
            <person name="Hatfull G.F."/>
        </authorList>
    </citation>
    <scope>NUCLEOTIDE SEQUENCE [LARGE SCALE GENOMIC DNA]</scope>
</reference>
<dbReference type="RefSeq" id="YP_010049713.1">
    <property type="nucleotide sequence ID" value="NC_054393.1"/>
</dbReference>
<name>A0A482JCK3_9CAUD</name>
<gene>
    <name evidence="1" type="primary">46</name>
    <name evidence="1" type="ORF">SEA_TYPHA_46</name>
</gene>
<organism evidence="1 2">
    <name type="scientific">Mycobacterium phage Typha</name>
    <dbReference type="NCBI Taxonomy" id="2517971"/>
    <lineage>
        <taxon>Viruses</taxon>
        <taxon>Duplodnaviria</taxon>
        <taxon>Heunggongvirae</taxon>
        <taxon>Uroviricota</taxon>
        <taxon>Caudoviricetes</taxon>
        <taxon>Typhavirus</taxon>
        <taxon>Typhavirus typha</taxon>
    </lineage>
</organism>
<sequence>MPTPATIWTLTTVTEGDDQPSTTVHLTEAHALATLRDSWEVPAWVADDDLIAELLGDPVAGFVYIELEEHDLPTG</sequence>
<evidence type="ECO:0000313" key="2">
    <source>
        <dbReference type="Proteomes" id="UP000294565"/>
    </source>
</evidence>
<evidence type="ECO:0000313" key="1">
    <source>
        <dbReference type="EMBL" id="QBP29701.1"/>
    </source>
</evidence>
<dbReference type="KEGG" id="vg:63743036"/>
<proteinExistence type="predicted"/>
<accession>A0A482JCK3</accession>
<protein>
    <submittedName>
        <fullName evidence="1">Uncharacterized protein</fullName>
    </submittedName>
</protein>
<dbReference type="Proteomes" id="UP000294565">
    <property type="component" value="Segment"/>
</dbReference>
<keyword evidence="2" id="KW-1185">Reference proteome</keyword>
<dbReference type="GeneID" id="63743036"/>